<evidence type="ECO:0000256" key="3">
    <source>
        <dbReference type="ARBA" id="ARBA00022840"/>
    </source>
</evidence>
<organism evidence="5 6">
    <name type="scientific">Aminomonas paucivorans DSM 12260</name>
    <dbReference type="NCBI Taxonomy" id="584708"/>
    <lineage>
        <taxon>Bacteria</taxon>
        <taxon>Thermotogati</taxon>
        <taxon>Synergistota</taxon>
        <taxon>Synergistia</taxon>
        <taxon>Synergistales</taxon>
        <taxon>Synergistaceae</taxon>
        <taxon>Aminomonas</taxon>
    </lineage>
</organism>
<dbReference type="SMART" id="SM00382">
    <property type="entry name" value="AAA"/>
    <property type="match status" value="1"/>
</dbReference>
<dbReference type="HOGENOM" id="CLU_000604_1_11_0"/>
<evidence type="ECO:0000313" key="5">
    <source>
        <dbReference type="EMBL" id="EFQ22874.1"/>
    </source>
</evidence>
<dbReference type="PaxDb" id="584708-Apau_0440"/>
<dbReference type="OrthoDB" id="9799337at2"/>
<dbReference type="STRING" id="584708.Apau_0440"/>
<evidence type="ECO:0000313" key="6">
    <source>
        <dbReference type="Proteomes" id="UP000005096"/>
    </source>
</evidence>
<keyword evidence="1" id="KW-0813">Transport</keyword>
<dbReference type="GO" id="GO:0005524">
    <property type="term" value="F:ATP binding"/>
    <property type="evidence" value="ECO:0007669"/>
    <property type="project" value="UniProtKB-KW"/>
</dbReference>
<dbReference type="SUPFAM" id="SSF52540">
    <property type="entry name" value="P-loop containing nucleoside triphosphate hydrolases"/>
    <property type="match status" value="1"/>
</dbReference>
<sequence length="262" mass="28753">MLRVEGLWFAYPRREPTLRDISLHARAGESLCLLGPNGTGKTTLLRCILGVSPPMRGSVRLAGKDLRRLGARDRGHLVAYVPQAGETPFAFQVRDLVLMGRIPYLGCGRSPTREDHRAVESALDELGIRPLANRRFNELSGGERQLTLLARALAQDARVLVLDEPTANLDYGNQIKVLRAVRSLSGRGYTVVMSSHFPNHAFLASSRVLLLRDGTLLADGPPEEVVTGERLTDLYQASVRVVAASERGQEDKEIRVCVPVLG</sequence>
<dbReference type="PANTHER" id="PTHR42734">
    <property type="entry name" value="METAL TRANSPORT SYSTEM ATP-BINDING PROTEIN TM_0124-RELATED"/>
    <property type="match status" value="1"/>
</dbReference>
<dbReference type="InterPro" id="IPR003593">
    <property type="entry name" value="AAA+_ATPase"/>
</dbReference>
<dbReference type="Pfam" id="PF00005">
    <property type="entry name" value="ABC_tran"/>
    <property type="match status" value="1"/>
</dbReference>
<evidence type="ECO:0000259" key="4">
    <source>
        <dbReference type="PROSITE" id="PS50893"/>
    </source>
</evidence>
<keyword evidence="6" id="KW-1185">Reference proteome</keyword>
<protein>
    <submittedName>
        <fullName evidence="5">ABC transporter related protein</fullName>
    </submittedName>
</protein>
<dbReference type="Proteomes" id="UP000005096">
    <property type="component" value="Chromosome"/>
</dbReference>
<dbReference type="GO" id="GO:0016887">
    <property type="term" value="F:ATP hydrolysis activity"/>
    <property type="evidence" value="ECO:0007669"/>
    <property type="project" value="InterPro"/>
</dbReference>
<dbReference type="InterPro" id="IPR003439">
    <property type="entry name" value="ABC_transporter-like_ATP-bd"/>
</dbReference>
<name>E3CZI2_9BACT</name>
<feature type="domain" description="ABC transporter" evidence="4">
    <location>
        <begin position="2"/>
        <end position="238"/>
    </location>
</feature>
<evidence type="ECO:0000256" key="1">
    <source>
        <dbReference type="ARBA" id="ARBA00022448"/>
    </source>
</evidence>
<dbReference type="AlphaFoldDB" id="E3CZI2"/>
<dbReference type="PANTHER" id="PTHR42734:SF19">
    <property type="entry name" value="IRON COMPOUNDS ABC TRANSPORTER, ATP-BINDING PROTEIN"/>
    <property type="match status" value="1"/>
</dbReference>
<evidence type="ECO:0000256" key="2">
    <source>
        <dbReference type="ARBA" id="ARBA00022741"/>
    </source>
</evidence>
<dbReference type="Gene3D" id="3.40.50.300">
    <property type="entry name" value="P-loop containing nucleotide triphosphate hydrolases"/>
    <property type="match status" value="1"/>
</dbReference>
<keyword evidence="3" id="KW-0067">ATP-binding</keyword>
<accession>E3CZI2</accession>
<proteinExistence type="predicted"/>
<dbReference type="eggNOG" id="COG1120">
    <property type="taxonomic scope" value="Bacteria"/>
</dbReference>
<dbReference type="InterPro" id="IPR027417">
    <property type="entry name" value="P-loop_NTPase"/>
</dbReference>
<dbReference type="EMBL" id="CM001022">
    <property type="protein sequence ID" value="EFQ22874.1"/>
    <property type="molecule type" value="Genomic_DNA"/>
</dbReference>
<dbReference type="PROSITE" id="PS50893">
    <property type="entry name" value="ABC_TRANSPORTER_2"/>
    <property type="match status" value="1"/>
</dbReference>
<keyword evidence="2" id="KW-0547">Nucleotide-binding</keyword>
<dbReference type="InterPro" id="IPR050153">
    <property type="entry name" value="Metal_Ion_Import_ABC"/>
</dbReference>
<gene>
    <name evidence="5" type="ORF">Apau_0440</name>
</gene>
<dbReference type="FunFam" id="3.40.50.300:FF:000134">
    <property type="entry name" value="Iron-enterobactin ABC transporter ATP-binding protein"/>
    <property type="match status" value="1"/>
</dbReference>
<dbReference type="RefSeq" id="WP_006300024.1">
    <property type="nucleotide sequence ID" value="NZ_CM001022.1"/>
</dbReference>
<reference evidence="5 6" key="1">
    <citation type="journal article" date="2010" name="Stand. Genomic Sci.">
        <title>Non-contiguous finished genome sequence of Aminomonas paucivorans type strain (GLU-3).</title>
        <authorList>
            <person name="Pitluck S."/>
            <person name="Yasawong M."/>
            <person name="Held B."/>
            <person name="Lapidus A."/>
            <person name="Nolan M."/>
            <person name="Copeland A."/>
            <person name="Lucas S."/>
            <person name="Del Rio T.G."/>
            <person name="Tice H."/>
            <person name="Cheng J.F."/>
            <person name="Chertkov O."/>
            <person name="Goodwin L."/>
            <person name="Tapia R."/>
            <person name="Han C."/>
            <person name="Liolios K."/>
            <person name="Ivanova N."/>
            <person name="Mavromatis K."/>
            <person name="Ovchinnikova G."/>
            <person name="Pati A."/>
            <person name="Chen A."/>
            <person name="Palaniappan K."/>
            <person name="Land M."/>
            <person name="Hauser L."/>
            <person name="Chang Y.J."/>
            <person name="Jeffries C.D."/>
            <person name="Pukall R."/>
            <person name="Spring S."/>
            <person name="Rohde M."/>
            <person name="Sikorski J."/>
            <person name="Goker M."/>
            <person name="Woyke T."/>
            <person name="Bristow J."/>
            <person name="Eisen J.A."/>
            <person name="Markowitz V."/>
            <person name="Hugenholtz P."/>
            <person name="Kyrpides N.C."/>
            <person name="Klenk H.P."/>
        </authorList>
    </citation>
    <scope>NUCLEOTIDE SEQUENCE [LARGE SCALE GENOMIC DNA]</scope>
    <source>
        <strain evidence="5 6">DSM 12260</strain>
    </source>
</reference>